<comment type="caution">
    <text evidence="3">The sequence shown here is derived from an EMBL/GenBank/DDBJ whole genome shotgun (WGS) entry which is preliminary data.</text>
</comment>
<keyword evidence="2" id="KW-0732">Signal</keyword>
<dbReference type="OrthoDB" id="678747at2"/>
<keyword evidence="1" id="KW-1133">Transmembrane helix</keyword>
<feature type="transmembrane region" description="Helical" evidence="1">
    <location>
        <begin position="55"/>
        <end position="73"/>
    </location>
</feature>
<feature type="signal peptide" evidence="2">
    <location>
        <begin position="1"/>
        <end position="29"/>
    </location>
</feature>
<reference evidence="4" key="1">
    <citation type="submission" date="2019-01" db="EMBL/GenBank/DDBJ databases">
        <title>Cytophagaceae bacterium strain CAR-16.</title>
        <authorList>
            <person name="Chen W.-M."/>
        </authorList>
    </citation>
    <scope>NUCLEOTIDE SEQUENCE [LARGE SCALE GENOMIC DNA]</scope>
    <source>
        <strain evidence="4">LLJ-11</strain>
    </source>
</reference>
<evidence type="ECO:0000256" key="2">
    <source>
        <dbReference type="SAM" id="SignalP"/>
    </source>
</evidence>
<sequence>MREKGKAKSTNIKVILAFAFWLLPFASNAQCAMCRASLESSGETTQAQAVNDGILYLMAIPYILVGIVALYIYRMYSKKRKV</sequence>
<keyword evidence="1" id="KW-0812">Transmembrane</keyword>
<protein>
    <submittedName>
        <fullName evidence="3">Uncharacterized protein</fullName>
    </submittedName>
</protein>
<dbReference type="Proteomes" id="UP000290283">
    <property type="component" value="Unassembled WGS sequence"/>
</dbReference>
<accession>A0A4Q1K632</accession>
<gene>
    <name evidence="3" type="ORF">EQG63_01420</name>
</gene>
<evidence type="ECO:0000313" key="3">
    <source>
        <dbReference type="EMBL" id="RXR21396.1"/>
    </source>
</evidence>
<keyword evidence="4" id="KW-1185">Reference proteome</keyword>
<evidence type="ECO:0000313" key="4">
    <source>
        <dbReference type="Proteomes" id="UP000290283"/>
    </source>
</evidence>
<dbReference type="EMBL" id="SBKO01000001">
    <property type="protein sequence ID" value="RXR21396.1"/>
    <property type="molecule type" value="Genomic_DNA"/>
</dbReference>
<organism evidence="3 4">
    <name type="scientific">Flavobacterium amnicola</name>
    <dbReference type="NCBI Taxonomy" id="2506422"/>
    <lineage>
        <taxon>Bacteria</taxon>
        <taxon>Pseudomonadati</taxon>
        <taxon>Bacteroidota</taxon>
        <taxon>Flavobacteriia</taxon>
        <taxon>Flavobacteriales</taxon>
        <taxon>Flavobacteriaceae</taxon>
        <taxon>Flavobacterium</taxon>
    </lineage>
</organism>
<evidence type="ECO:0000256" key="1">
    <source>
        <dbReference type="SAM" id="Phobius"/>
    </source>
</evidence>
<dbReference type="AlphaFoldDB" id="A0A4Q1K632"/>
<proteinExistence type="predicted"/>
<feature type="chain" id="PRO_5020705082" evidence="2">
    <location>
        <begin position="30"/>
        <end position="82"/>
    </location>
</feature>
<name>A0A4Q1K632_9FLAO</name>
<keyword evidence="1" id="KW-0472">Membrane</keyword>